<dbReference type="SUPFAM" id="SSF69118">
    <property type="entry name" value="AhpD-like"/>
    <property type="match status" value="1"/>
</dbReference>
<reference evidence="2" key="1">
    <citation type="submission" date="2022-12" db="EMBL/GenBank/DDBJ databases">
        <title>Gycomyces niveus sp.nov.,a novel actinomycete isolated from soil in Shouguan.</title>
        <authorList>
            <person name="Yang X."/>
        </authorList>
    </citation>
    <scope>NUCLEOTIDE SEQUENCE</scope>
    <source>
        <strain evidence="2">NEAU-A15</strain>
    </source>
</reference>
<name>A0A9X3PLQ9_9ACTN</name>
<evidence type="ECO:0000259" key="1">
    <source>
        <dbReference type="Pfam" id="PF02627"/>
    </source>
</evidence>
<gene>
    <name evidence="2" type="ORF">O1R50_15140</name>
</gene>
<accession>A0A9X3PLQ9</accession>
<dbReference type="GO" id="GO:0051920">
    <property type="term" value="F:peroxiredoxin activity"/>
    <property type="evidence" value="ECO:0007669"/>
    <property type="project" value="InterPro"/>
</dbReference>
<dbReference type="Gene3D" id="1.20.1290.10">
    <property type="entry name" value="AhpD-like"/>
    <property type="match status" value="1"/>
</dbReference>
<evidence type="ECO:0000313" key="3">
    <source>
        <dbReference type="Proteomes" id="UP001146067"/>
    </source>
</evidence>
<dbReference type="EMBL" id="JAPZVP010000011">
    <property type="protein sequence ID" value="MDA1360965.1"/>
    <property type="molecule type" value="Genomic_DNA"/>
</dbReference>
<evidence type="ECO:0000313" key="2">
    <source>
        <dbReference type="EMBL" id="MDA1360965.1"/>
    </source>
</evidence>
<sequence>MSTHGSAVPKIYIDKQTPEVFQAMRETSRAARKAASEAGLDRILVELVELRISQVNRCAYCLDRHTKAALKAGESAQRLAVLAAWRGTEVFSPAERAALALAEATTDLADAKARDDAYEAARGALTEHQISAVIWLAIAINALNRVSVMSEHPVRSD</sequence>
<dbReference type="InterPro" id="IPR003779">
    <property type="entry name" value="CMD-like"/>
</dbReference>
<keyword evidence="3" id="KW-1185">Reference proteome</keyword>
<dbReference type="InterPro" id="IPR029032">
    <property type="entry name" value="AhpD-like"/>
</dbReference>
<dbReference type="Pfam" id="PF02627">
    <property type="entry name" value="CMD"/>
    <property type="match status" value="1"/>
</dbReference>
<protein>
    <submittedName>
        <fullName evidence="2">Carboxymuconolactone decarboxylase family protein</fullName>
    </submittedName>
</protein>
<dbReference type="PANTHER" id="PTHR35446">
    <property type="entry name" value="SI:CH211-175M2.5"/>
    <property type="match status" value="1"/>
</dbReference>
<dbReference type="Proteomes" id="UP001146067">
    <property type="component" value="Unassembled WGS sequence"/>
</dbReference>
<comment type="caution">
    <text evidence="2">The sequence shown here is derived from an EMBL/GenBank/DDBJ whole genome shotgun (WGS) entry which is preliminary data.</text>
</comment>
<dbReference type="AlphaFoldDB" id="A0A9X3PLQ9"/>
<proteinExistence type="predicted"/>
<feature type="domain" description="Carboxymuconolactone decarboxylase-like" evidence="1">
    <location>
        <begin position="18"/>
        <end position="104"/>
    </location>
</feature>
<dbReference type="RefSeq" id="WP_270110927.1">
    <property type="nucleotide sequence ID" value="NZ_JAPZVP010000011.1"/>
</dbReference>
<dbReference type="PANTHER" id="PTHR35446:SF2">
    <property type="entry name" value="CARBOXYMUCONOLACTONE DECARBOXYLASE-LIKE DOMAIN-CONTAINING PROTEIN"/>
    <property type="match status" value="1"/>
</dbReference>
<dbReference type="NCBIfam" id="TIGR00778">
    <property type="entry name" value="ahpD_dom"/>
    <property type="match status" value="1"/>
</dbReference>
<organism evidence="2 3">
    <name type="scientific">Glycomyces luteolus</name>
    <dbReference type="NCBI Taxonomy" id="2670330"/>
    <lineage>
        <taxon>Bacteria</taxon>
        <taxon>Bacillati</taxon>
        <taxon>Actinomycetota</taxon>
        <taxon>Actinomycetes</taxon>
        <taxon>Glycomycetales</taxon>
        <taxon>Glycomycetaceae</taxon>
        <taxon>Glycomyces</taxon>
    </lineage>
</organism>
<dbReference type="InterPro" id="IPR004675">
    <property type="entry name" value="AhpD_core"/>
</dbReference>